<keyword evidence="4" id="KW-1185">Reference proteome</keyword>
<gene>
    <name evidence="3" type="ORF">PRI8871_03396</name>
</gene>
<keyword evidence="2" id="KW-0732">Signal</keyword>
<sequence length="56" mass="5767">MKKAVFFTSLLATPAMAHDGVHLHPHDGASWMVVAAALAVILGAGALKLASTRSRA</sequence>
<accession>A0A2R8AZV1</accession>
<feature type="transmembrane region" description="Helical" evidence="1">
    <location>
        <begin position="33"/>
        <end position="50"/>
    </location>
</feature>
<keyword evidence="1" id="KW-1133">Transmembrane helix</keyword>
<feature type="chain" id="PRO_5015319010" description="Peptidase M23 domain-containing protein" evidence="2">
    <location>
        <begin position="18"/>
        <end position="56"/>
    </location>
</feature>
<feature type="signal peptide" evidence="2">
    <location>
        <begin position="1"/>
        <end position="17"/>
    </location>
</feature>
<keyword evidence="1" id="KW-0472">Membrane</keyword>
<protein>
    <recommendedName>
        <fullName evidence="5">Peptidase M23 domain-containing protein</fullName>
    </recommendedName>
</protein>
<keyword evidence="1" id="KW-0812">Transmembrane</keyword>
<organism evidence="3 4">
    <name type="scientific">Pseudoprimorskyibacter insulae</name>
    <dbReference type="NCBI Taxonomy" id="1695997"/>
    <lineage>
        <taxon>Bacteria</taxon>
        <taxon>Pseudomonadati</taxon>
        <taxon>Pseudomonadota</taxon>
        <taxon>Alphaproteobacteria</taxon>
        <taxon>Rhodobacterales</taxon>
        <taxon>Paracoccaceae</taxon>
        <taxon>Pseudoprimorskyibacter</taxon>
    </lineage>
</organism>
<evidence type="ECO:0000313" key="3">
    <source>
        <dbReference type="EMBL" id="SPF81572.1"/>
    </source>
</evidence>
<dbReference type="Proteomes" id="UP000244904">
    <property type="component" value="Unassembled WGS sequence"/>
</dbReference>
<evidence type="ECO:0000256" key="1">
    <source>
        <dbReference type="SAM" id="Phobius"/>
    </source>
</evidence>
<proteinExistence type="predicted"/>
<evidence type="ECO:0000256" key="2">
    <source>
        <dbReference type="SAM" id="SignalP"/>
    </source>
</evidence>
<evidence type="ECO:0000313" key="4">
    <source>
        <dbReference type="Proteomes" id="UP000244904"/>
    </source>
</evidence>
<evidence type="ECO:0008006" key="5">
    <source>
        <dbReference type="Google" id="ProtNLM"/>
    </source>
</evidence>
<name>A0A2R8AZV1_9RHOB</name>
<dbReference type="EMBL" id="OMOJ01000011">
    <property type="protein sequence ID" value="SPF81572.1"/>
    <property type="molecule type" value="Genomic_DNA"/>
</dbReference>
<dbReference type="RefSeq" id="WP_181389504.1">
    <property type="nucleotide sequence ID" value="NZ_OMOJ01000011.1"/>
</dbReference>
<reference evidence="4" key="1">
    <citation type="submission" date="2018-03" db="EMBL/GenBank/DDBJ databases">
        <authorList>
            <person name="Rodrigo-Torres L."/>
            <person name="Arahal R. D."/>
            <person name="Lucena T."/>
        </authorList>
    </citation>
    <scope>NUCLEOTIDE SEQUENCE [LARGE SCALE GENOMIC DNA]</scope>
    <source>
        <strain evidence="4">CECT 8871</strain>
    </source>
</reference>
<dbReference type="AlphaFoldDB" id="A0A2R8AZV1"/>